<keyword evidence="3" id="KW-0732">Signal</keyword>
<protein>
    <submittedName>
        <fullName evidence="5">SpaH/EbpB family LPXTG-anchored major pilin</fullName>
    </submittedName>
</protein>
<comment type="caution">
    <text evidence="5">The sequence shown here is derived from an EMBL/GenBank/DDBJ whole genome shotgun (WGS) entry which is preliminary data.</text>
</comment>
<gene>
    <name evidence="5" type="ORF">INF30_14125</name>
</gene>
<keyword evidence="2" id="KW-1133">Transmembrane helix</keyword>
<proteinExistence type="predicted"/>
<dbReference type="Gene3D" id="2.60.40.740">
    <property type="match status" value="1"/>
</dbReference>
<name>A0ABR9RN21_9FIRM</name>
<feature type="domain" description="SpaA-like prealbumin fold" evidence="4">
    <location>
        <begin position="338"/>
        <end position="446"/>
    </location>
</feature>
<dbReference type="EMBL" id="JADCKL010000021">
    <property type="protein sequence ID" value="MBE5064387.1"/>
    <property type="molecule type" value="Genomic_DNA"/>
</dbReference>
<evidence type="ECO:0000259" key="4">
    <source>
        <dbReference type="Pfam" id="PF17802"/>
    </source>
</evidence>
<evidence type="ECO:0000256" key="2">
    <source>
        <dbReference type="SAM" id="Phobius"/>
    </source>
</evidence>
<dbReference type="InterPro" id="IPR048052">
    <property type="entry name" value="FM1-like"/>
</dbReference>
<dbReference type="RefSeq" id="WP_226395681.1">
    <property type="nucleotide sequence ID" value="NZ_JADCKL010000021.1"/>
</dbReference>
<evidence type="ECO:0000313" key="5">
    <source>
        <dbReference type="EMBL" id="MBE5064387.1"/>
    </source>
</evidence>
<dbReference type="Pfam" id="PF17802">
    <property type="entry name" value="SpaA"/>
    <property type="match status" value="1"/>
</dbReference>
<keyword evidence="6" id="KW-1185">Reference proteome</keyword>
<feature type="region of interest" description="Disordered" evidence="1">
    <location>
        <begin position="310"/>
        <end position="331"/>
    </location>
</feature>
<dbReference type="InterPro" id="IPR013783">
    <property type="entry name" value="Ig-like_fold"/>
</dbReference>
<evidence type="ECO:0000313" key="6">
    <source>
        <dbReference type="Proteomes" id="UP000758652"/>
    </source>
</evidence>
<sequence>MKKLKRMMAVLLAMVMALAMSVTVFAAEGQGSLKVKVNSNNTLEGQTLNVYKLFNLSVNGTNYAYTVNETYKAGIIDALNLTEENPEPDSAALYNAIAALEGTAVQDFAEDFTAYALTNDLTETDTSGKIGTAATDYTFDNLDYGYYLVYQTGTKELQSSLVSVDKAVGTEVDLKGEAPSITKDAQNTEGTSIDSVEIGQIVKYVITGTIPDTTGYEQYQYIIHDTLTNGLDFVDQSGTEPSGTSYNVSVQIGSSATTQPSATLSGGDNRTMELDLSQWIRDNQASKGQTFTVTYYAKVNSDAVVTTNNSASLEYGNDPDNTTTTTPVQEKTPTFPLQIKKFATGVEYLDGATFRIYRSETDAQQNQNPIAVTGSNGSYTVNPVQTGGGLSYDMVSSNADVGTGFNLKLNGLAAGDYWLVETKAPDGYNGVTAPIKVTVTVSGDNDVNNWTISKNDKAETDKVIDIENSTGTILPGTGGMGTILFTVIGVALVIAVAGSFVVSRRRRAE</sequence>
<dbReference type="Gene3D" id="2.60.40.10">
    <property type="entry name" value="Immunoglobulins"/>
    <property type="match status" value="1"/>
</dbReference>
<dbReference type="NCBIfam" id="NF033902">
    <property type="entry name" value="iso_D2_wall_anc"/>
    <property type="match status" value="1"/>
</dbReference>
<dbReference type="InterPro" id="IPR041033">
    <property type="entry name" value="SpaA_PFL_dom_1"/>
</dbReference>
<keyword evidence="2" id="KW-0812">Transmembrane</keyword>
<organism evidence="5 6">
    <name type="scientific">Claveliimonas monacensis</name>
    <dbReference type="NCBI Taxonomy" id="2779351"/>
    <lineage>
        <taxon>Bacteria</taxon>
        <taxon>Bacillati</taxon>
        <taxon>Bacillota</taxon>
        <taxon>Clostridia</taxon>
        <taxon>Lachnospirales</taxon>
        <taxon>Lachnospiraceae</taxon>
        <taxon>Claveliimonas</taxon>
    </lineage>
</organism>
<feature type="transmembrane region" description="Helical" evidence="2">
    <location>
        <begin position="483"/>
        <end position="502"/>
    </location>
</feature>
<feature type="chain" id="PRO_5047288935" evidence="3">
    <location>
        <begin position="27"/>
        <end position="509"/>
    </location>
</feature>
<evidence type="ECO:0000256" key="1">
    <source>
        <dbReference type="SAM" id="MobiDB-lite"/>
    </source>
</evidence>
<dbReference type="NCBIfam" id="TIGR04226">
    <property type="entry name" value="RrgB_K2N_iso_D2"/>
    <property type="match status" value="1"/>
</dbReference>
<dbReference type="Proteomes" id="UP000758652">
    <property type="component" value="Unassembled WGS sequence"/>
</dbReference>
<dbReference type="NCBIfam" id="TIGR01167">
    <property type="entry name" value="LPXTG_anchor"/>
    <property type="match status" value="1"/>
</dbReference>
<accession>A0ABR9RN21</accession>
<keyword evidence="2" id="KW-0472">Membrane</keyword>
<evidence type="ECO:0000256" key="3">
    <source>
        <dbReference type="SAM" id="SignalP"/>
    </source>
</evidence>
<dbReference type="InterPro" id="IPR026466">
    <property type="entry name" value="Fim_isopep_form_D2_dom"/>
</dbReference>
<feature type="signal peptide" evidence="3">
    <location>
        <begin position="1"/>
        <end position="26"/>
    </location>
</feature>
<reference evidence="5 6" key="1">
    <citation type="submission" date="2020-10" db="EMBL/GenBank/DDBJ databases">
        <title>ChiBAC.</title>
        <authorList>
            <person name="Zenner C."/>
            <person name="Hitch T.C.A."/>
            <person name="Clavel T."/>
        </authorList>
    </citation>
    <scope>NUCLEOTIDE SEQUENCE [LARGE SCALE GENOMIC DNA]</scope>
    <source>
        <strain evidence="5 6">DSM 108991</strain>
    </source>
</reference>